<evidence type="ECO:0000256" key="6">
    <source>
        <dbReference type="ARBA" id="ARBA00023034"/>
    </source>
</evidence>
<evidence type="ECO:0000256" key="7">
    <source>
        <dbReference type="ARBA" id="ARBA00023136"/>
    </source>
</evidence>
<evidence type="ECO:0000256" key="4">
    <source>
        <dbReference type="ARBA" id="ARBA00022968"/>
    </source>
</evidence>
<comment type="subcellular location">
    <subcellularLocation>
        <location evidence="1">Golgi apparatus membrane</location>
        <topology evidence="1">Single-pass type II membrane protein</topology>
    </subcellularLocation>
</comment>
<proteinExistence type="predicted"/>
<dbReference type="PROSITE" id="PS51257">
    <property type="entry name" value="PROKAR_LIPOPROTEIN"/>
    <property type="match status" value="1"/>
</dbReference>
<evidence type="ECO:0000313" key="8">
    <source>
        <dbReference type="EMBL" id="THU30244.1"/>
    </source>
</evidence>
<accession>A0A4S8HA83</accession>
<evidence type="ECO:0000313" key="9">
    <source>
        <dbReference type="Proteomes" id="UP000306918"/>
    </source>
</evidence>
<keyword evidence="7" id="KW-0472">Membrane</keyword>
<dbReference type="EMBL" id="STFF01000017">
    <property type="protein sequence ID" value="THU30244.1"/>
    <property type="molecule type" value="Genomic_DNA"/>
</dbReference>
<keyword evidence="2" id="KW-0812">Transmembrane</keyword>
<comment type="caution">
    <text evidence="8">The sequence shown here is derived from an EMBL/GenBank/DDBJ whole genome shotgun (WGS) entry which is preliminary data.</text>
</comment>
<dbReference type="SUPFAM" id="SSF50370">
    <property type="entry name" value="Ricin B-like lectins"/>
    <property type="match status" value="1"/>
</dbReference>
<evidence type="ECO:0000256" key="5">
    <source>
        <dbReference type="ARBA" id="ARBA00022989"/>
    </source>
</evidence>
<keyword evidence="9" id="KW-1185">Reference proteome</keyword>
<dbReference type="PANTHER" id="PTHR13572">
    <property type="entry name" value="ENDO-ALPHA-1,2-MANNOSIDASE"/>
    <property type="match status" value="1"/>
</dbReference>
<dbReference type="InterPro" id="IPR035992">
    <property type="entry name" value="Ricin_B-like_lectins"/>
</dbReference>
<dbReference type="CDD" id="cd23432">
    <property type="entry name" value="beta-trefoil_Ricin_EndoBetaGal-like"/>
    <property type="match status" value="1"/>
</dbReference>
<dbReference type="CDD" id="cd11575">
    <property type="entry name" value="GH99_GH71_like_3"/>
    <property type="match status" value="1"/>
</dbReference>
<dbReference type="Proteomes" id="UP000306918">
    <property type="component" value="Unassembled WGS sequence"/>
</dbReference>
<dbReference type="PANTHER" id="PTHR13572:SF4">
    <property type="entry name" value="RE57134P"/>
    <property type="match status" value="1"/>
</dbReference>
<dbReference type="OrthoDB" id="976137at2"/>
<evidence type="ECO:0000256" key="1">
    <source>
        <dbReference type="ARBA" id="ARBA00004323"/>
    </source>
</evidence>
<dbReference type="InterPro" id="IPR026071">
    <property type="entry name" value="Glyco_Hydrolase_99"/>
</dbReference>
<dbReference type="Gene3D" id="3.20.20.80">
    <property type="entry name" value="Glycosidases"/>
    <property type="match status" value="1"/>
</dbReference>
<dbReference type="Gene3D" id="2.80.10.50">
    <property type="match status" value="1"/>
</dbReference>
<evidence type="ECO:0000256" key="2">
    <source>
        <dbReference type="ARBA" id="ARBA00022692"/>
    </source>
</evidence>
<protein>
    <submittedName>
        <fullName evidence="8">Endo-alpha-mannosidase</fullName>
    </submittedName>
</protein>
<keyword evidence="4" id="KW-0735">Signal-anchor</keyword>
<keyword evidence="3" id="KW-0378">Hydrolase</keyword>
<sequence>MKNLSWLSCAVLLLFACNKQQHVPLLTKKTTTTAALANVVAVSKTTTKKIFIHYMPWFETPDSKGVWGYHWKMNTQNPEIIVNGKRQIAAYYYPQTGPYYSGDPAIIEYQLLLMKYAGADGVFIDWPGTRAIYDLPDNLTNSNAFISKLNAVGLQFGIVQEDRNWNAGNTAGAHGDFVYMQNNYFPQSNYLTTNGAPVVLNFGPITFHTSTEWDAILHGISPKPRILPLYGFTSEVGTNNAGGEYPWIYQSHPGVVDNYYVQSANFPLSIGVVYPGFNSFYAAGQADGPTWKIPYNGTFGMMLDKALASRVNIIQFATWNDYGEGTMIEPTQEFGYSFLTTMQQKLGVPYTQHELELIYQLYQARKTYAGNSAVQMQLDQVFIYLANLQVTQAESLLNNLGGGNTTTGVYIKNRWLSTYLYEDNGQVKYTTFPGGNQYRWVQETVNGHVRFKNLSTGHYLNVEHLYSYVESTDVPGTYYSSYWVLENYNGYTRLKNEWKGTYLNLENQSGLAQCTVVPDYFESNQWSLVK</sequence>
<organism evidence="8 9">
    <name type="scientific">Niastella caeni</name>
    <dbReference type="NCBI Taxonomy" id="2569763"/>
    <lineage>
        <taxon>Bacteria</taxon>
        <taxon>Pseudomonadati</taxon>
        <taxon>Bacteroidota</taxon>
        <taxon>Chitinophagia</taxon>
        <taxon>Chitinophagales</taxon>
        <taxon>Chitinophagaceae</taxon>
        <taxon>Niastella</taxon>
    </lineage>
</organism>
<dbReference type="AlphaFoldDB" id="A0A4S8HA83"/>
<name>A0A4S8HA83_9BACT</name>
<gene>
    <name evidence="8" type="ORF">FAM09_30555</name>
</gene>
<reference evidence="8 9" key="1">
    <citation type="submission" date="2019-04" db="EMBL/GenBank/DDBJ databases">
        <title>Niastella caeni sp. nov., isolated from activated sludge.</title>
        <authorList>
            <person name="Sheng M."/>
        </authorList>
    </citation>
    <scope>NUCLEOTIDE SEQUENCE [LARGE SCALE GENOMIC DNA]</scope>
    <source>
        <strain evidence="8 9">HX-2-15</strain>
    </source>
</reference>
<keyword evidence="6" id="KW-0333">Golgi apparatus</keyword>
<dbReference type="GO" id="GO:0004559">
    <property type="term" value="F:alpha-mannosidase activity"/>
    <property type="evidence" value="ECO:0007669"/>
    <property type="project" value="TreeGrafter"/>
</dbReference>
<keyword evidence="5" id="KW-1133">Transmembrane helix</keyword>
<dbReference type="RefSeq" id="WP_136580976.1">
    <property type="nucleotide sequence ID" value="NZ_STFF01000017.1"/>
</dbReference>
<evidence type="ECO:0000256" key="3">
    <source>
        <dbReference type="ARBA" id="ARBA00022801"/>
    </source>
</evidence>